<keyword evidence="2" id="KW-1185">Reference proteome</keyword>
<dbReference type="PANTHER" id="PTHR19981:SF1">
    <property type="entry name" value="RHEA, ISOFORM B"/>
    <property type="match status" value="1"/>
</dbReference>
<dbReference type="EMBL" id="CACRXK020002519">
    <property type="protein sequence ID" value="CAB3994709.1"/>
    <property type="molecule type" value="Genomic_DNA"/>
</dbReference>
<dbReference type="GO" id="GO:0030036">
    <property type="term" value="P:actin cytoskeleton organization"/>
    <property type="evidence" value="ECO:0007669"/>
    <property type="project" value="TreeGrafter"/>
</dbReference>
<comment type="caution">
    <text evidence="1">The sequence shown here is derived from an EMBL/GenBank/DDBJ whole genome shotgun (WGS) entry which is preliminary data.</text>
</comment>
<dbReference type="GO" id="GO:0005737">
    <property type="term" value="C:cytoplasm"/>
    <property type="evidence" value="ECO:0007669"/>
    <property type="project" value="TreeGrafter"/>
</dbReference>
<dbReference type="InterPro" id="IPR032425">
    <property type="entry name" value="FERM_f0"/>
</dbReference>
<dbReference type="Proteomes" id="UP001152795">
    <property type="component" value="Unassembled WGS sequence"/>
</dbReference>
<dbReference type="CDD" id="cd17089">
    <property type="entry name" value="FERM_F0_TLN"/>
    <property type="match status" value="1"/>
</dbReference>
<dbReference type="Gene3D" id="3.10.20.90">
    <property type="entry name" value="Phosphatidylinositol 3-kinase Catalytic Subunit, Chain A, domain 1"/>
    <property type="match status" value="1"/>
</dbReference>
<dbReference type="PANTHER" id="PTHR19981">
    <property type="entry name" value="TALIN"/>
    <property type="match status" value="1"/>
</dbReference>
<sequence>MAALSLKVNLVKQKTIKTLQFEPTILVQDALRIIDEKVPQATEGERTNYGLFLEEENERGRWLEPSRPLNFYPLASGKRYS</sequence>
<gene>
    <name evidence="1" type="ORF">PACLA_8A062443</name>
</gene>
<dbReference type="AlphaFoldDB" id="A0A6S7GWW9"/>
<dbReference type="Pfam" id="PF16511">
    <property type="entry name" value="FERM_f0"/>
    <property type="match status" value="1"/>
</dbReference>
<protein>
    <submittedName>
        <fullName evidence="1">Talin-2-like, partial</fullName>
    </submittedName>
</protein>
<proteinExistence type="predicted"/>
<dbReference type="GO" id="GO:0005178">
    <property type="term" value="F:integrin binding"/>
    <property type="evidence" value="ECO:0007669"/>
    <property type="project" value="TreeGrafter"/>
</dbReference>
<organism evidence="1 2">
    <name type="scientific">Paramuricea clavata</name>
    <name type="common">Red gorgonian</name>
    <name type="synonym">Violescent sea-whip</name>
    <dbReference type="NCBI Taxonomy" id="317549"/>
    <lineage>
        <taxon>Eukaryota</taxon>
        <taxon>Metazoa</taxon>
        <taxon>Cnidaria</taxon>
        <taxon>Anthozoa</taxon>
        <taxon>Octocorallia</taxon>
        <taxon>Malacalcyonacea</taxon>
        <taxon>Plexauridae</taxon>
        <taxon>Paramuricea</taxon>
    </lineage>
</organism>
<evidence type="ECO:0000313" key="1">
    <source>
        <dbReference type="EMBL" id="CAB3994709.1"/>
    </source>
</evidence>
<dbReference type="GO" id="GO:0005886">
    <property type="term" value="C:plasma membrane"/>
    <property type="evidence" value="ECO:0007669"/>
    <property type="project" value="TreeGrafter"/>
</dbReference>
<dbReference type="GO" id="GO:0005925">
    <property type="term" value="C:focal adhesion"/>
    <property type="evidence" value="ECO:0007669"/>
    <property type="project" value="TreeGrafter"/>
</dbReference>
<accession>A0A6S7GWW9</accession>
<name>A0A6S7GWW9_PARCT</name>
<reference evidence="1" key="1">
    <citation type="submission" date="2020-04" db="EMBL/GenBank/DDBJ databases">
        <authorList>
            <person name="Alioto T."/>
            <person name="Alioto T."/>
            <person name="Gomez Garrido J."/>
        </authorList>
    </citation>
    <scope>NUCLEOTIDE SEQUENCE</scope>
    <source>
        <strain evidence="1">A484AB</strain>
    </source>
</reference>
<dbReference type="OrthoDB" id="10262320at2759"/>
<dbReference type="GO" id="GO:0098609">
    <property type="term" value="P:cell-cell adhesion"/>
    <property type="evidence" value="ECO:0007669"/>
    <property type="project" value="TreeGrafter"/>
</dbReference>
<evidence type="ECO:0000313" key="2">
    <source>
        <dbReference type="Proteomes" id="UP001152795"/>
    </source>
</evidence>